<reference evidence="1" key="1">
    <citation type="submission" date="2018-05" db="EMBL/GenBank/DDBJ databases">
        <authorList>
            <person name="Lanie J.A."/>
            <person name="Ng W.-L."/>
            <person name="Kazmierczak K.M."/>
            <person name="Andrzejewski T.M."/>
            <person name="Davidsen T.M."/>
            <person name="Wayne K.J."/>
            <person name="Tettelin H."/>
            <person name="Glass J.I."/>
            <person name="Rusch D."/>
            <person name="Podicherti R."/>
            <person name="Tsui H.-C.T."/>
            <person name="Winkler M.E."/>
        </authorList>
    </citation>
    <scope>NUCLEOTIDE SEQUENCE</scope>
</reference>
<accession>A0A382GT63</accession>
<name>A0A382GT63_9ZZZZ</name>
<dbReference type="AlphaFoldDB" id="A0A382GT63"/>
<sequence>MHRITLTYLTSLYLYDNHFMGTEPDRICNLDIDRNITLCCDTCDNRLYFSYPTCIENYLGG</sequence>
<evidence type="ECO:0000313" key="1">
    <source>
        <dbReference type="EMBL" id="SVB78062.1"/>
    </source>
</evidence>
<gene>
    <name evidence="1" type="ORF">METZ01_LOCUS230916</name>
</gene>
<proteinExistence type="predicted"/>
<dbReference type="EMBL" id="UINC01057181">
    <property type="protein sequence ID" value="SVB78062.1"/>
    <property type="molecule type" value="Genomic_DNA"/>
</dbReference>
<protein>
    <submittedName>
        <fullName evidence="1">Uncharacterized protein</fullName>
    </submittedName>
</protein>
<organism evidence="1">
    <name type="scientific">marine metagenome</name>
    <dbReference type="NCBI Taxonomy" id="408172"/>
    <lineage>
        <taxon>unclassified sequences</taxon>
        <taxon>metagenomes</taxon>
        <taxon>ecological metagenomes</taxon>
    </lineage>
</organism>